<dbReference type="AlphaFoldDB" id="A0A9P7GCI3"/>
<evidence type="ECO:0000313" key="3">
    <source>
        <dbReference type="EMBL" id="KAG5646820.1"/>
    </source>
</evidence>
<evidence type="ECO:0000256" key="1">
    <source>
        <dbReference type="SAM" id="Phobius"/>
    </source>
</evidence>
<gene>
    <name evidence="3" type="ORF">DXG03_002197</name>
</gene>
<dbReference type="Proteomes" id="UP000775547">
    <property type="component" value="Unassembled WGS sequence"/>
</dbReference>
<protein>
    <recommendedName>
        <fullName evidence="2">CSC1/OSCA1-like cytosolic domain-containing protein</fullName>
    </recommendedName>
</protein>
<evidence type="ECO:0000313" key="4">
    <source>
        <dbReference type="Proteomes" id="UP000775547"/>
    </source>
</evidence>
<dbReference type="OrthoDB" id="3024342at2759"/>
<feature type="domain" description="CSC1/OSCA1-like cytosolic" evidence="2">
    <location>
        <begin position="17"/>
        <end position="212"/>
    </location>
</feature>
<evidence type="ECO:0000259" key="2">
    <source>
        <dbReference type="Pfam" id="PF14703"/>
    </source>
</evidence>
<dbReference type="Pfam" id="PF14703">
    <property type="entry name" value="PHM7_cyt"/>
    <property type="match status" value="1"/>
</dbReference>
<dbReference type="EMBL" id="JABCKV010000016">
    <property type="protein sequence ID" value="KAG5646820.1"/>
    <property type="molecule type" value="Genomic_DNA"/>
</dbReference>
<keyword evidence="1" id="KW-0472">Membrane</keyword>
<feature type="transmembrane region" description="Helical" evidence="1">
    <location>
        <begin position="224"/>
        <end position="244"/>
    </location>
</feature>
<dbReference type="GO" id="GO:0005227">
    <property type="term" value="F:calcium-activated cation channel activity"/>
    <property type="evidence" value="ECO:0007669"/>
    <property type="project" value="InterPro"/>
</dbReference>
<accession>A0A9P7GCI3</accession>
<comment type="caution">
    <text evidence="3">The sequence shown here is derived from an EMBL/GenBank/DDBJ whole genome shotgun (WGS) entry which is preliminary data.</text>
</comment>
<keyword evidence="1" id="KW-1133">Transmembrane helix</keyword>
<proteinExistence type="predicted"/>
<reference evidence="3" key="2">
    <citation type="submission" date="2021-10" db="EMBL/GenBank/DDBJ databases">
        <title>Phylogenomics reveals ancestral predisposition of the termite-cultivated fungus Termitomyces towards a domesticated lifestyle.</title>
        <authorList>
            <person name="Auxier B."/>
            <person name="Grum-Grzhimaylo A."/>
            <person name="Cardenas M.E."/>
            <person name="Lodge J.D."/>
            <person name="Laessoe T."/>
            <person name="Pedersen O."/>
            <person name="Smith M.E."/>
            <person name="Kuyper T.W."/>
            <person name="Franco-Molano E.A."/>
            <person name="Baroni T.J."/>
            <person name="Aanen D.K."/>
        </authorList>
    </citation>
    <scope>NUCLEOTIDE SEQUENCE</scope>
    <source>
        <strain evidence="3">AP01</strain>
        <tissue evidence="3">Mycelium</tissue>
    </source>
</reference>
<dbReference type="InterPro" id="IPR045122">
    <property type="entry name" value="Csc1-like"/>
</dbReference>
<sequence length="259" mass="29316">MRHQFLISPSHSRLAQARTVLVTSVPEDLATERALHKFASFVPGGVDRVWILREHAALNDLFKQRQDACITLEAAEASLLATATKAWRKRSAHMKRSKSKLRDEEDGAATYVAPPLASRKFLDELVPSAKRPKHRTRFYGLPGKKNAIVQLNAKIEKARERQEKGRFLGTAFIRCNLQIGAHVLAQCVSHHEPLKMYDKWMEANPKDIVWQNLYDGAIKMRPRYVISWLATIGLIIAWGFPVAFIGTLSNLDDLCVRVP</sequence>
<keyword evidence="4" id="KW-1185">Reference proteome</keyword>
<name>A0A9P7GCI3_9AGAR</name>
<reference evidence="3" key="1">
    <citation type="submission" date="2020-07" db="EMBL/GenBank/DDBJ databases">
        <authorList>
            <person name="Nieuwenhuis M."/>
            <person name="Van De Peppel L.J.J."/>
        </authorList>
    </citation>
    <scope>NUCLEOTIDE SEQUENCE</scope>
    <source>
        <strain evidence="3">AP01</strain>
        <tissue evidence="3">Mycelium</tissue>
    </source>
</reference>
<dbReference type="InterPro" id="IPR027815">
    <property type="entry name" value="CSC1/OSCA1-like_cyt"/>
</dbReference>
<dbReference type="GO" id="GO:0005886">
    <property type="term" value="C:plasma membrane"/>
    <property type="evidence" value="ECO:0007669"/>
    <property type="project" value="TreeGrafter"/>
</dbReference>
<keyword evidence="1" id="KW-0812">Transmembrane</keyword>
<dbReference type="PANTHER" id="PTHR13018">
    <property type="entry name" value="PROBABLE MEMBRANE PROTEIN DUF221-RELATED"/>
    <property type="match status" value="1"/>
</dbReference>
<organism evidence="3 4">
    <name type="scientific">Asterophora parasitica</name>
    <dbReference type="NCBI Taxonomy" id="117018"/>
    <lineage>
        <taxon>Eukaryota</taxon>
        <taxon>Fungi</taxon>
        <taxon>Dikarya</taxon>
        <taxon>Basidiomycota</taxon>
        <taxon>Agaricomycotina</taxon>
        <taxon>Agaricomycetes</taxon>
        <taxon>Agaricomycetidae</taxon>
        <taxon>Agaricales</taxon>
        <taxon>Tricholomatineae</taxon>
        <taxon>Lyophyllaceae</taxon>
        <taxon>Asterophora</taxon>
    </lineage>
</organism>
<dbReference type="PANTHER" id="PTHR13018:SF143">
    <property type="entry name" value="CSC1_OSCA1-LIKE 7TM REGION DOMAIN-CONTAINING PROTEIN"/>
    <property type="match status" value="1"/>
</dbReference>